<comment type="caution">
    <text evidence="2">The sequence shown here is derived from an EMBL/GenBank/DDBJ whole genome shotgun (WGS) entry which is preliminary data.</text>
</comment>
<reference evidence="2" key="1">
    <citation type="submission" date="2020-03" db="EMBL/GenBank/DDBJ databases">
        <title>Draft sequencing of Paenibacilllus sp. S3N08.</title>
        <authorList>
            <person name="Kim D.-U."/>
        </authorList>
    </citation>
    <scope>NUCLEOTIDE SEQUENCE</scope>
    <source>
        <strain evidence="2">S3N08</strain>
    </source>
</reference>
<proteinExistence type="predicted"/>
<dbReference type="PANTHER" id="PTHR12110:SF41">
    <property type="entry name" value="INOSOSE DEHYDRATASE"/>
    <property type="match status" value="1"/>
</dbReference>
<dbReference type="GO" id="GO:0016853">
    <property type="term" value="F:isomerase activity"/>
    <property type="evidence" value="ECO:0007669"/>
    <property type="project" value="UniProtKB-KW"/>
</dbReference>
<evidence type="ECO:0000313" key="3">
    <source>
        <dbReference type="Proteomes" id="UP001165962"/>
    </source>
</evidence>
<dbReference type="InterPro" id="IPR013022">
    <property type="entry name" value="Xyl_isomerase-like_TIM-brl"/>
</dbReference>
<dbReference type="PANTHER" id="PTHR12110">
    <property type="entry name" value="HYDROXYPYRUVATE ISOMERASE"/>
    <property type="match status" value="1"/>
</dbReference>
<name>A0ABX0JAB0_9BACL</name>
<evidence type="ECO:0000313" key="2">
    <source>
        <dbReference type="EMBL" id="NHN33092.1"/>
    </source>
</evidence>
<organism evidence="2 3">
    <name type="scientific">Paenibacillus agricola</name>
    <dbReference type="NCBI Taxonomy" id="2716264"/>
    <lineage>
        <taxon>Bacteria</taxon>
        <taxon>Bacillati</taxon>
        <taxon>Bacillota</taxon>
        <taxon>Bacilli</taxon>
        <taxon>Bacillales</taxon>
        <taxon>Paenibacillaceae</taxon>
        <taxon>Paenibacillus</taxon>
    </lineage>
</organism>
<protein>
    <submittedName>
        <fullName evidence="2">Sugar phosphate isomerase/epimerase</fullName>
    </submittedName>
</protein>
<gene>
    <name evidence="2" type="ORF">G9U52_25065</name>
</gene>
<dbReference type="InterPro" id="IPR050312">
    <property type="entry name" value="IolE/XylAMocC-like"/>
</dbReference>
<evidence type="ECO:0000259" key="1">
    <source>
        <dbReference type="Pfam" id="PF01261"/>
    </source>
</evidence>
<dbReference type="Gene3D" id="3.20.20.150">
    <property type="entry name" value="Divalent-metal-dependent TIM barrel enzymes"/>
    <property type="match status" value="1"/>
</dbReference>
<dbReference type="Pfam" id="PF01261">
    <property type="entry name" value="AP_endonuc_2"/>
    <property type="match status" value="1"/>
</dbReference>
<keyword evidence="2" id="KW-0413">Isomerase</keyword>
<keyword evidence="3" id="KW-1185">Reference proteome</keyword>
<sequence>MTLKIAAQLYTLRDFLKTPEDIAATLKKVKQMGYDSVQVSGVGPIDSADLKALADQEQLTICATHIGYPEFANIDEVIKKHQIWDCKYVGLGGLPPEYRTSKEGYAAFAKEFSEIGRKLQAAGLKFIYHNHEFEFVKFDGRTGMDILFEESDPEVFDFELDLHWVQAGGANPVEWIRKVEGRMKVVHLKDWAVTSDRERRFAEVGEGTMNFPEILKACDDIGVEWGAVEQDNCYDRNPFDSLAISLANLHKMGYK</sequence>
<dbReference type="Proteomes" id="UP001165962">
    <property type="component" value="Unassembled WGS sequence"/>
</dbReference>
<feature type="domain" description="Xylose isomerase-like TIM barrel" evidence="1">
    <location>
        <begin position="26"/>
        <end position="224"/>
    </location>
</feature>
<dbReference type="EMBL" id="JAAOIW010000010">
    <property type="protein sequence ID" value="NHN33092.1"/>
    <property type="molecule type" value="Genomic_DNA"/>
</dbReference>
<accession>A0ABX0JAB0</accession>
<dbReference type="SUPFAM" id="SSF51658">
    <property type="entry name" value="Xylose isomerase-like"/>
    <property type="match status" value="1"/>
</dbReference>
<dbReference type="InterPro" id="IPR036237">
    <property type="entry name" value="Xyl_isomerase-like_sf"/>
</dbReference>